<dbReference type="InterPro" id="IPR007658">
    <property type="entry name" value="DUF594"/>
</dbReference>
<keyword evidence="4" id="KW-1185">Reference proteome</keyword>
<dbReference type="Pfam" id="PF13968">
    <property type="entry name" value="DUF4220"/>
    <property type="match status" value="1"/>
</dbReference>
<feature type="transmembrane region" description="Helical" evidence="1">
    <location>
        <begin position="31"/>
        <end position="54"/>
    </location>
</feature>
<reference evidence="3" key="1">
    <citation type="submission" date="2020-05" db="EMBL/GenBank/DDBJ databases">
        <title>WGS assembly of Panicum virgatum.</title>
        <authorList>
            <person name="Lovell J.T."/>
            <person name="Jenkins J."/>
            <person name="Shu S."/>
            <person name="Juenger T.E."/>
            <person name="Schmutz J."/>
        </authorList>
    </citation>
    <scope>NUCLEOTIDE SEQUENCE</scope>
    <source>
        <strain evidence="3">AP13</strain>
    </source>
</reference>
<gene>
    <name evidence="3" type="ORF">PVAP13_2NG037419</name>
</gene>
<keyword evidence="1" id="KW-0472">Membrane</keyword>
<keyword evidence="1" id="KW-1133">Transmembrane helix</keyword>
<organism evidence="3 4">
    <name type="scientific">Panicum virgatum</name>
    <name type="common">Blackwell switchgrass</name>
    <dbReference type="NCBI Taxonomy" id="38727"/>
    <lineage>
        <taxon>Eukaryota</taxon>
        <taxon>Viridiplantae</taxon>
        <taxon>Streptophyta</taxon>
        <taxon>Embryophyta</taxon>
        <taxon>Tracheophyta</taxon>
        <taxon>Spermatophyta</taxon>
        <taxon>Magnoliopsida</taxon>
        <taxon>Liliopsida</taxon>
        <taxon>Poales</taxon>
        <taxon>Poaceae</taxon>
        <taxon>PACMAD clade</taxon>
        <taxon>Panicoideae</taxon>
        <taxon>Panicodae</taxon>
        <taxon>Paniceae</taxon>
        <taxon>Panicinae</taxon>
        <taxon>Panicum</taxon>
        <taxon>Panicum sect. Hiantes</taxon>
    </lineage>
</organism>
<feature type="transmembrane region" description="Helical" evidence="1">
    <location>
        <begin position="103"/>
        <end position="125"/>
    </location>
</feature>
<name>A0A8T0VB43_PANVG</name>
<evidence type="ECO:0000256" key="1">
    <source>
        <dbReference type="SAM" id="Phobius"/>
    </source>
</evidence>
<dbReference type="AlphaFoldDB" id="A0A8T0VB43"/>
<protein>
    <recommendedName>
        <fullName evidence="2">DUF4220 domain-containing protein</fullName>
    </recommendedName>
</protein>
<dbReference type="Proteomes" id="UP000823388">
    <property type="component" value="Chromosome 2N"/>
</dbReference>
<comment type="caution">
    <text evidence="3">The sequence shown here is derived from an EMBL/GenBank/DDBJ whole genome shotgun (WGS) entry which is preliminary data.</text>
</comment>
<feature type="transmembrane region" description="Helical" evidence="1">
    <location>
        <begin position="170"/>
        <end position="189"/>
    </location>
</feature>
<accession>A0A8T0VB43</accession>
<dbReference type="Pfam" id="PF04578">
    <property type="entry name" value="DUF594"/>
    <property type="match status" value="1"/>
</dbReference>
<keyword evidence="1" id="KW-0812">Transmembrane</keyword>
<dbReference type="InterPro" id="IPR025315">
    <property type="entry name" value="DUF4220"/>
</dbReference>
<proteinExistence type="predicted"/>
<feature type="transmembrane region" description="Helical" evidence="1">
    <location>
        <begin position="339"/>
        <end position="371"/>
    </location>
</feature>
<evidence type="ECO:0000313" key="4">
    <source>
        <dbReference type="Proteomes" id="UP000823388"/>
    </source>
</evidence>
<evidence type="ECO:0000259" key="2">
    <source>
        <dbReference type="Pfam" id="PF13968"/>
    </source>
</evidence>
<dbReference type="EMBL" id="CM029040">
    <property type="protein sequence ID" value="KAG2631595.1"/>
    <property type="molecule type" value="Genomic_DNA"/>
</dbReference>
<evidence type="ECO:0000313" key="3">
    <source>
        <dbReference type="EMBL" id="KAG2631595.1"/>
    </source>
</evidence>
<feature type="transmembrane region" description="Helical" evidence="1">
    <location>
        <begin position="137"/>
        <end position="158"/>
    </location>
</feature>
<feature type="domain" description="DUF4220" evidence="2">
    <location>
        <begin position="78"/>
        <end position="491"/>
    </location>
</feature>
<dbReference type="PANTHER" id="PTHR31325">
    <property type="entry name" value="OS01G0798800 PROTEIN-RELATED"/>
    <property type="match status" value="1"/>
</dbReference>
<feature type="transmembrane region" description="Helical" evidence="1">
    <location>
        <begin position="66"/>
        <end position="91"/>
    </location>
</feature>
<sequence>MAGGNTTISCSKITCDPHLVSSFHKSMEGKIWLVNALQLAGAILAGLIVGIGIYGQRYRHHRFTRFIFLGATTLFLAIISTVVSMGSNAYAQTRCGSVPAHSILVVVWASLIQIIMINTSAVVAVDDREGGSMGPPFELLVKGVWTFYLGISYIIPWINTDRGGFDPWNIFNIALEVVPFALICTKMVFKYYSFQKALQSFALGRNPHLIFGYMKQQTSHHGELVVSEDAPPPLLVMGEEKRHVEKQPLVWRLDDMLPTSSLRPQKDLCFSFALFKLLRCRFARYKVRNNAGSKDALSFFWSLLLKDGEHDRVFLVISDELSFLHDYYYSSLPIYYSKYWLPIFGIFISLLCIACCCGLLITLLVLVRILVNAGYTHYQFGCSVFCIREQLLSDTREQLLSDTLYKDYGNLYLDLVPGFLLLVSVIMAEVRDIASYICSNWTKVSLICHLVNRASSQHSSLKKKWIGLLLHCRCRLMKHWDEKIGQCSILEIGPSTTTLLVPLRRLLHLLDQKRKVKVSAAVKVCVMEVLTSSRNGHLSNGTTCLRRWGQVGERFLWACNNKSTSRTILTWHIATSILEVRYTHMDDEEQGSSTSNYKIVATRLSRYCAYLVTWCPELLPDDNEWSKSLYEDVKKDVECVLVGCTAGDSLTPESRCQQLIELLAANAKHEVLKEGVRLGEQLVELTVVEGDETTVWKVMAEFWSEMILYVAPSDNLKGHKEAIARGGELITLLWVLLFHAGIVSRSGEEDGDASASAGVV</sequence>